<reference evidence="8" key="1">
    <citation type="submission" date="2007-02" db="EMBL/GenBank/DDBJ databases">
        <title>Complete sequence of Mycobacterium sp. JLS.</title>
        <authorList>
            <consortium name="US DOE Joint Genome Institute"/>
            <person name="Copeland A."/>
            <person name="Lucas S."/>
            <person name="Lapidus A."/>
            <person name="Barry K."/>
            <person name="Detter J.C."/>
            <person name="Glavina del Rio T."/>
            <person name="Hammon N."/>
            <person name="Israni S."/>
            <person name="Dalin E."/>
            <person name="Tice H."/>
            <person name="Pitluck S."/>
            <person name="Chain P."/>
            <person name="Malfatti S."/>
            <person name="Shin M."/>
            <person name="Vergez L."/>
            <person name="Schmutz J."/>
            <person name="Larimer F."/>
            <person name="Land M."/>
            <person name="Hauser L."/>
            <person name="Kyrpides N."/>
            <person name="Mikhailova N."/>
            <person name="Miller C.D."/>
            <person name="Anderson A.J."/>
            <person name="Sims R.C."/>
            <person name="Richardson P."/>
        </authorList>
    </citation>
    <scope>NUCLEOTIDE SEQUENCE [LARGE SCALE GENOMIC DNA]</scope>
    <source>
        <strain evidence="8">JLS</strain>
    </source>
</reference>
<comment type="similarity">
    <text evidence="2">Belongs to the DoxX family.</text>
</comment>
<sequence>MAVLRQACIRLLGTHAPAAVIVIRLYVGVVFASEGVLKFTRPDTLGAGRFERAGIPAPQLLAAADGVFEIGCGVLILVGMLTRLAALPMIVNMVGALLITKMPILWGQAALFAGASGWGDFLHESRTDLAQLCGSLFLLIVGAGAYSVDARLRARFDAPASRGG</sequence>
<evidence type="ECO:0000313" key="8">
    <source>
        <dbReference type="EMBL" id="ABN97238.1"/>
    </source>
</evidence>
<feature type="transmembrane region" description="Helical" evidence="7">
    <location>
        <begin position="60"/>
        <end position="82"/>
    </location>
</feature>
<evidence type="ECO:0000256" key="2">
    <source>
        <dbReference type="ARBA" id="ARBA00006679"/>
    </source>
</evidence>
<protein>
    <submittedName>
        <fullName evidence="8">DoxX family protein</fullName>
    </submittedName>
</protein>
<evidence type="ECO:0000256" key="3">
    <source>
        <dbReference type="ARBA" id="ARBA00022475"/>
    </source>
</evidence>
<feature type="transmembrane region" description="Helical" evidence="7">
    <location>
        <begin position="12"/>
        <end position="32"/>
    </location>
</feature>
<dbReference type="PANTHER" id="PTHR33452:SF1">
    <property type="entry name" value="INNER MEMBRANE PROTEIN YPHA-RELATED"/>
    <property type="match status" value="1"/>
</dbReference>
<feature type="transmembrane region" description="Helical" evidence="7">
    <location>
        <begin position="129"/>
        <end position="148"/>
    </location>
</feature>
<dbReference type="GO" id="GO:0005886">
    <property type="term" value="C:plasma membrane"/>
    <property type="evidence" value="ECO:0007669"/>
    <property type="project" value="UniProtKB-SubCell"/>
</dbReference>
<accession>A0A5Q5CDP6</accession>
<dbReference type="AlphaFoldDB" id="A0A5Q5CDP6"/>
<dbReference type="KEGG" id="mjl:Mjls_1436"/>
<evidence type="ECO:0000256" key="1">
    <source>
        <dbReference type="ARBA" id="ARBA00004651"/>
    </source>
</evidence>
<name>A0A5Q5CDP6_MYCSJ</name>
<dbReference type="InterPro" id="IPR032808">
    <property type="entry name" value="DoxX"/>
</dbReference>
<evidence type="ECO:0000256" key="4">
    <source>
        <dbReference type="ARBA" id="ARBA00022692"/>
    </source>
</evidence>
<evidence type="ECO:0000256" key="7">
    <source>
        <dbReference type="SAM" id="Phobius"/>
    </source>
</evidence>
<keyword evidence="4 7" id="KW-0812">Transmembrane</keyword>
<dbReference type="EMBL" id="CP000580">
    <property type="protein sequence ID" value="ABN97238.1"/>
    <property type="molecule type" value="Genomic_DNA"/>
</dbReference>
<proteinExistence type="inferred from homology"/>
<organism evidence="8">
    <name type="scientific">Mycobacterium sp. (strain JLS)</name>
    <dbReference type="NCBI Taxonomy" id="164757"/>
    <lineage>
        <taxon>Bacteria</taxon>
        <taxon>Bacillati</taxon>
        <taxon>Actinomycetota</taxon>
        <taxon>Actinomycetes</taxon>
        <taxon>Mycobacteriales</taxon>
        <taxon>Mycobacteriaceae</taxon>
        <taxon>Mycobacterium</taxon>
    </lineage>
</organism>
<evidence type="ECO:0000256" key="6">
    <source>
        <dbReference type="ARBA" id="ARBA00023136"/>
    </source>
</evidence>
<dbReference type="InterPro" id="IPR051907">
    <property type="entry name" value="DoxX-like_oxidoreductase"/>
</dbReference>
<evidence type="ECO:0000256" key="5">
    <source>
        <dbReference type="ARBA" id="ARBA00022989"/>
    </source>
</evidence>
<gene>
    <name evidence="8" type="ordered locus">Mjls_1436</name>
</gene>
<feature type="transmembrane region" description="Helical" evidence="7">
    <location>
        <begin position="89"/>
        <end position="109"/>
    </location>
</feature>
<dbReference type="PANTHER" id="PTHR33452">
    <property type="entry name" value="OXIDOREDUCTASE CATD-RELATED"/>
    <property type="match status" value="1"/>
</dbReference>
<comment type="subcellular location">
    <subcellularLocation>
        <location evidence="1">Cell membrane</location>
        <topology evidence="1">Multi-pass membrane protein</topology>
    </subcellularLocation>
</comment>
<keyword evidence="5 7" id="KW-1133">Transmembrane helix</keyword>
<keyword evidence="6 7" id="KW-0472">Membrane</keyword>
<dbReference type="Pfam" id="PF07681">
    <property type="entry name" value="DoxX"/>
    <property type="match status" value="1"/>
</dbReference>
<keyword evidence="3" id="KW-1003">Cell membrane</keyword>